<dbReference type="InterPro" id="IPR001148">
    <property type="entry name" value="CA_dom"/>
</dbReference>
<dbReference type="CDD" id="cd03124">
    <property type="entry name" value="alpha_CA_prokaryotic_like"/>
    <property type="match status" value="1"/>
</dbReference>
<dbReference type="InterPro" id="IPR041891">
    <property type="entry name" value="Alpha_CA_prokaryot-like"/>
</dbReference>
<name>A0AAN6PVT9_9PEZI</name>
<organism evidence="9 10">
    <name type="scientific">Parathielavia hyrcaniae</name>
    <dbReference type="NCBI Taxonomy" id="113614"/>
    <lineage>
        <taxon>Eukaryota</taxon>
        <taxon>Fungi</taxon>
        <taxon>Dikarya</taxon>
        <taxon>Ascomycota</taxon>
        <taxon>Pezizomycotina</taxon>
        <taxon>Sordariomycetes</taxon>
        <taxon>Sordariomycetidae</taxon>
        <taxon>Sordariales</taxon>
        <taxon>Chaetomiaceae</taxon>
        <taxon>Parathielavia</taxon>
    </lineage>
</organism>
<evidence type="ECO:0000256" key="5">
    <source>
        <dbReference type="ARBA" id="ARBA00023239"/>
    </source>
</evidence>
<evidence type="ECO:0000256" key="2">
    <source>
        <dbReference type="ARBA" id="ARBA00012925"/>
    </source>
</evidence>
<keyword evidence="3" id="KW-0479">Metal-binding</keyword>
<dbReference type="PANTHER" id="PTHR18952:SF265">
    <property type="entry name" value="CARBONIC ANHYDRASE"/>
    <property type="match status" value="1"/>
</dbReference>
<comment type="catalytic activity">
    <reaction evidence="6">
        <text>hydrogencarbonate + H(+) = CO2 + H2O</text>
        <dbReference type="Rhea" id="RHEA:10748"/>
        <dbReference type="ChEBI" id="CHEBI:15377"/>
        <dbReference type="ChEBI" id="CHEBI:15378"/>
        <dbReference type="ChEBI" id="CHEBI:16526"/>
        <dbReference type="ChEBI" id="CHEBI:17544"/>
        <dbReference type="EC" id="4.2.1.1"/>
    </reaction>
</comment>
<evidence type="ECO:0000259" key="8">
    <source>
        <dbReference type="PROSITE" id="PS51144"/>
    </source>
</evidence>
<dbReference type="AlphaFoldDB" id="A0AAN6PVT9"/>
<dbReference type="SUPFAM" id="SSF51069">
    <property type="entry name" value="Carbonic anhydrase"/>
    <property type="match status" value="1"/>
</dbReference>
<feature type="signal peptide" evidence="7">
    <location>
        <begin position="1"/>
        <end position="19"/>
    </location>
</feature>
<dbReference type="Pfam" id="PF00194">
    <property type="entry name" value="Carb_anhydrase"/>
    <property type="match status" value="1"/>
</dbReference>
<sequence>MRPTLQLLALVASATRVFASCAHGTFLRPRAENGTVEVANFGYIGKIGPLNWAGLESPANELCATGTRQSPIDMVDGVYTLIQGSDIRLTINDMPEGADFENLGSTVEVFTHGGELKVAHKKFGLKQFHFHLPSEHLDDGTSHAMEMHLVFESAAHELAVIGVYITVNDAPTNTTSTSTTTPLLETLFSTPVIKQISAPGTKTKTPPLFMLEVVNQLKRGAFQAYSGSLTTPPCAEGVRWHVSTARLVVSPASLARARDVLGFNARFPQNSPGRPNILLVSALGSVAAVVGVQLPLPVGAGDL</sequence>
<keyword evidence="7" id="KW-0732">Signal</keyword>
<keyword evidence="5" id="KW-0456">Lyase</keyword>
<evidence type="ECO:0000256" key="3">
    <source>
        <dbReference type="ARBA" id="ARBA00022723"/>
    </source>
</evidence>
<evidence type="ECO:0000256" key="4">
    <source>
        <dbReference type="ARBA" id="ARBA00022833"/>
    </source>
</evidence>
<dbReference type="PROSITE" id="PS51144">
    <property type="entry name" value="ALPHA_CA_2"/>
    <property type="match status" value="1"/>
</dbReference>
<reference evidence="9" key="1">
    <citation type="journal article" date="2023" name="Mol. Phylogenet. Evol.">
        <title>Genome-scale phylogeny and comparative genomics of the fungal order Sordariales.</title>
        <authorList>
            <person name="Hensen N."/>
            <person name="Bonometti L."/>
            <person name="Westerberg I."/>
            <person name="Brannstrom I.O."/>
            <person name="Guillou S."/>
            <person name="Cros-Aarteil S."/>
            <person name="Calhoun S."/>
            <person name="Haridas S."/>
            <person name="Kuo A."/>
            <person name="Mondo S."/>
            <person name="Pangilinan J."/>
            <person name="Riley R."/>
            <person name="LaButti K."/>
            <person name="Andreopoulos B."/>
            <person name="Lipzen A."/>
            <person name="Chen C."/>
            <person name="Yan M."/>
            <person name="Daum C."/>
            <person name="Ng V."/>
            <person name="Clum A."/>
            <person name="Steindorff A."/>
            <person name="Ohm R.A."/>
            <person name="Martin F."/>
            <person name="Silar P."/>
            <person name="Natvig D.O."/>
            <person name="Lalanne C."/>
            <person name="Gautier V."/>
            <person name="Ament-Velasquez S.L."/>
            <person name="Kruys A."/>
            <person name="Hutchinson M.I."/>
            <person name="Powell A.J."/>
            <person name="Barry K."/>
            <person name="Miller A.N."/>
            <person name="Grigoriev I.V."/>
            <person name="Debuchy R."/>
            <person name="Gladieux P."/>
            <person name="Hiltunen Thoren M."/>
            <person name="Johannesson H."/>
        </authorList>
    </citation>
    <scope>NUCLEOTIDE SEQUENCE</scope>
    <source>
        <strain evidence="9">CBS 757.83</strain>
    </source>
</reference>
<protein>
    <recommendedName>
        <fullName evidence="2">carbonic anhydrase</fullName>
        <ecNumber evidence="2">4.2.1.1</ecNumber>
    </recommendedName>
</protein>
<dbReference type="Gene3D" id="3.10.200.10">
    <property type="entry name" value="Alpha carbonic anhydrase"/>
    <property type="match status" value="1"/>
</dbReference>
<dbReference type="SMART" id="SM01057">
    <property type="entry name" value="Carb_anhydrase"/>
    <property type="match status" value="1"/>
</dbReference>
<feature type="domain" description="Alpha-carbonic anhydrase" evidence="8">
    <location>
        <begin position="39"/>
        <end position="303"/>
    </location>
</feature>
<dbReference type="Proteomes" id="UP001305647">
    <property type="component" value="Unassembled WGS sequence"/>
</dbReference>
<comment type="similarity">
    <text evidence="1">Belongs to the alpha-carbonic anhydrase family.</text>
</comment>
<reference evidence="9" key="2">
    <citation type="submission" date="2023-05" db="EMBL/GenBank/DDBJ databases">
        <authorList>
            <consortium name="Lawrence Berkeley National Laboratory"/>
            <person name="Steindorff A."/>
            <person name="Hensen N."/>
            <person name="Bonometti L."/>
            <person name="Westerberg I."/>
            <person name="Brannstrom I.O."/>
            <person name="Guillou S."/>
            <person name="Cros-Aarteil S."/>
            <person name="Calhoun S."/>
            <person name="Haridas S."/>
            <person name="Kuo A."/>
            <person name="Mondo S."/>
            <person name="Pangilinan J."/>
            <person name="Riley R."/>
            <person name="Labutti K."/>
            <person name="Andreopoulos B."/>
            <person name="Lipzen A."/>
            <person name="Chen C."/>
            <person name="Yanf M."/>
            <person name="Daum C."/>
            <person name="Ng V."/>
            <person name="Clum A."/>
            <person name="Ohm R."/>
            <person name="Martin F."/>
            <person name="Silar P."/>
            <person name="Natvig D."/>
            <person name="Lalanne C."/>
            <person name="Gautier V."/>
            <person name="Ament-Velasquez S.L."/>
            <person name="Kruys A."/>
            <person name="Hutchinson M.I."/>
            <person name="Powell A.J."/>
            <person name="Barry K."/>
            <person name="Miller A.N."/>
            <person name="Grigoriev I.V."/>
            <person name="Debuchy R."/>
            <person name="Gladieux P."/>
            <person name="Thoren M.H."/>
            <person name="Johannesson H."/>
        </authorList>
    </citation>
    <scope>NUCLEOTIDE SEQUENCE</scope>
    <source>
        <strain evidence="9">CBS 757.83</strain>
    </source>
</reference>
<proteinExistence type="inferred from homology"/>
<dbReference type="PANTHER" id="PTHR18952">
    <property type="entry name" value="CARBONIC ANHYDRASE"/>
    <property type="match status" value="1"/>
</dbReference>
<evidence type="ECO:0000256" key="6">
    <source>
        <dbReference type="ARBA" id="ARBA00048348"/>
    </source>
</evidence>
<accession>A0AAN6PVT9</accession>
<dbReference type="GO" id="GO:0004089">
    <property type="term" value="F:carbonate dehydratase activity"/>
    <property type="evidence" value="ECO:0007669"/>
    <property type="project" value="UniProtKB-EC"/>
</dbReference>
<dbReference type="EMBL" id="MU863723">
    <property type="protein sequence ID" value="KAK4096286.1"/>
    <property type="molecule type" value="Genomic_DNA"/>
</dbReference>
<evidence type="ECO:0000256" key="1">
    <source>
        <dbReference type="ARBA" id="ARBA00010718"/>
    </source>
</evidence>
<evidence type="ECO:0000313" key="10">
    <source>
        <dbReference type="Proteomes" id="UP001305647"/>
    </source>
</evidence>
<keyword evidence="10" id="KW-1185">Reference proteome</keyword>
<dbReference type="EC" id="4.2.1.1" evidence="2"/>
<dbReference type="InterPro" id="IPR036398">
    <property type="entry name" value="CA_dom_sf"/>
</dbReference>
<feature type="chain" id="PRO_5042881841" description="carbonic anhydrase" evidence="7">
    <location>
        <begin position="20"/>
        <end position="303"/>
    </location>
</feature>
<dbReference type="GO" id="GO:0008270">
    <property type="term" value="F:zinc ion binding"/>
    <property type="evidence" value="ECO:0007669"/>
    <property type="project" value="InterPro"/>
</dbReference>
<evidence type="ECO:0000256" key="7">
    <source>
        <dbReference type="SAM" id="SignalP"/>
    </source>
</evidence>
<gene>
    <name evidence="9" type="ORF">N658DRAFT_562537</name>
</gene>
<evidence type="ECO:0000313" key="9">
    <source>
        <dbReference type="EMBL" id="KAK4096286.1"/>
    </source>
</evidence>
<comment type="caution">
    <text evidence="9">The sequence shown here is derived from an EMBL/GenBank/DDBJ whole genome shotgun (WGS) entry which is preliminary data.</text>
</comment>
<dbReference type="InterPro" id="IPR023561">
    <property type="entry name" value="Carbonic_anhydrase_a-class"/>
</dbReference>
<keyword evidence="4" id="KW-0862">Zinc</keyword>